<dbReference type="SUPFAM" id="SSF52507">
    <property type="entry name" value="Homo-oligomeric flavin-containing Cys decarboxylases, HFCD"/>
    <property type="match status" value="1"/>
</dbReference>
<comment type="catalytic activity">
    <reaction evidence="1 2">
        <text>(R)-4'-phosphopantothenate + L-cysteine + CTP = N-[(R)-4-phosphopantothenoyl]-L-cysteine + CMP + diphosphate + H(+)</text>
        <dbReference type="Rhea" id="RHEA:19397"/>
        <dbReference type="ChEBI" id="CHEBI:10986"/>
        <dbReference type="ChEBI" id="CHEBI:15378"/>
        <dbReference type="ChEBI" id="CHEBI:33019"/>
        <dbReference type="ChEBI" id="CHEBI:35235"/>
        <dbReference type="ChEBI" id="CHEBI:37563"/>
        <dbReference type="ChEBI" id="CHEBI:59458"/>
        <dbReference type="ChEBI" id="CHEBI:60377"/>
        <dbReference type="EC" id="6.3.2.5"/>
    </reaction>
</comment>
<comment type="cofactor">
    <cofactor evidence="1">
        <name>Mg(2+)</name>
        <dbReference type="ChEBI" id="CHEBI:18420"/>
    </cofactor>
</comment>
<evidence type="ECO:0000313" key="6">
    <source>
        <dbReference type="Proteomes" id="UP000254920"/>
    </source>
</evidence>
<comment type="cofactor">
    <cofactor evidence="1">
        <name>FMN</name>
        <dbReference type="ChEBI" id="CHEBI:58210"/>
    </cofactor>
    <text evidence="1">Binds 1 FMN per subunit.</text>
</comment>
<dbReference type="InterPro" id="IPR035929">
    <property type="entry name" value="CoaB-like_sf"/>
</dbReference>
<keyword evidence="1 2" id="KW-0210">Decarboxylase</keyword>
<dbReference type="InterPro" id="IPR003382">
    <property type="entry name" value="Flavoprotein"/>
</dbReference>
<feature type="domain" description="Flavoprotein" evidence="3">
    <location>
        <begin position="5"/>
        <end position="172"/>
    </location>
</feature>
<dbReference type="EC" id="4.1.1.36" evidence="1"/>
<dbReference type="PANTHER" id="PTHR14359:SF6">
    <property type="entry name" value="PHOSPHOPANTOTHENOYLCYSTEINE DECARBOXYLASE"/>
    <property type="match status" value="1"/>
</dbReference>
<evidence type="ECO:0000256" key="2">
    <source>
        <dbReference type="RuleBase" id="RU364078"/>
    </source>
</evidence>
<comment type="similarity">
    <text evidence="1 2">In the C-terminal section; belongs to the PPC synthetase family.</text>
</comment>
<dbReference type="GO" id="GO:0010181">
    <property type="term" value="F:FMN binding"/>
    <property type="evidence" value="ECO:0007669"/>
    <property type="project" value="UniProtKB-UniRule"/>
</dbReference>
<dbReference type="UniPathway" id="UPA00241">
    <property type="reaction ID" value="UER00353"/>
</dbReference>
<comment type="pathway">
    <text evidence="1 2">Cofactor biosynthesis; coenzyme A biosynthesis; CoA from (R)-pantothenate: step 2/5.</text>
</comment>
<dbReference type="HAMAP" id="MF_02225">
    <property type="entry name" value="CoaBC"/>
    <property type="match status" value="1"/>
</dbReference>
<dbReference type="GO" id="GO:0004633">
    <property type="term" value="F:phosphopantothenoylcysteine decarboxylase activity"/>
    <property type="evidence" value="ECO:0007669"/>
    <property type="project" value="UniProtKB-UniRule"/>
</dbReference>
<dbReference type="GO" id="GO:0071513">
    <property type="term" value="C:phosphopantothenoylcysteine decarboxylase complex"/>
    <property type="evidence" value="ECO:0007669"/>
    <property type="project" value="TreeGrafter"/>
</dbReference>
<comment type="similarity">
    <text evidence="1 2">In the N-terminal section; belongs to the HFCD (homo-oligomeric flavin containing Cys decarboxylase) superfamily.</text>
</comment>
<dbReference type="EC" id="6.3.2.5" evidence="1"/>
<comment type="function">
    <text evidence="2">Catalyzes two steps in the biosynthesis of coenzyme A. In the first step cysteine is conjugated to 4'-phosphopantothenate to form 4-phosphopantothenoylcysteine, in the latter compound is decarboxylated to form 4'-phosphopantotheine.</text>
</comment>
<dbReference type="NCBIfam" id="TIGR00521">
    <property type="entry name" value="coaBC_dfp"/>
    <property type="match status" value="1"/>
</dbReference>
<feature type="binding site" evidence="1">
    <location>
        <position position="285"/>
    </location>
    <ligand>
        <name>CTP</name>
        <dbReference type="ChEBI" id="CHEBI:37563"/>
    </ligand>
</feature>
<dbReference type="GO" id="GO:0015937">
    <property type="term" value="P:coenzyme A biosynthetic process"/>
    <property type="evidence" value="ECO:0007669"/>
    <property type="project" value="UniProtKB-UniRule"/>
</dbReference>
<evidence type="ECO:0000256" key="1">
    <source>
        <dbReference type="HAMAP-Rule" id="MF_02225"/>
    </source>
</evidence>
<comment type="pathway">
    <text evidence="1 2">Cofactor biosynthesis; coenzyme A biosynthesis; CoA from (R)-pantothenate: step 3/5.</text>
</comment>
<keyword evidence="1 2" id="KW-0285">Flavoprotein</keyword>
<dbReference type="InterPro" id="IPR005252">
    <property type="entry name" value="CoaBC"/>
</dbReference>
<dbReference type="RefSeq" id="WP_089183314.1">
    <property type="nucleotide sequence ID" value="NZ_CP043427.1"/>
</dbReference>
<dbReference type="Gene3D" id="3.40.50.1950">
    <property type="entry name" value="Flavin prenyltransferase-like"/>
    <property type="match status" value="1"/>
</dbReference>
<dbReference type="Gene3D" id="3.40.50.10300">
    <property type="entry name" value="CoaB-like"/>
    <property type="match status" value="1"/>
</dbReference>
<dbReference type="Proteomes" id="UP000254920">
    <property type="component" value="Unassembled WGS sequence"/>
</dbReference>
<dbReference type="GeneID" id="93090568"/>
<feature type="binding site" evidence="1">
    <location>
        <position position="275"/>
    </location>
    <ligand>
        <name>CTP</name>
        <dbReference type="ChEBI" id="CHEBI:37563"/>
    </ligand>
</feature>
<dbReference type="OrthoDB" id="9802554at2"/>
<name>A0A381DGY2_9BACT</name>
<comment type="function">
    <text evidence="1">Catalyzes two sequential steps in the biosynthesis of coenzyme A. In the first step cysteine is conjugated to 4'-phosphopantothenate to form 4-phosphopantothenoylcysteine. In the second step the latter compound is decarboxylated to form 4'-phosphopantotheine.</text>
</comment>
<reference evidence="5 6" key="1">
    <citation type="submission" date="2018-06" db="EMBL/GenBank/DDBJ databases">
        <authorList>
            <consortium name="Pathogen Informatics"/>
            <person name="Doyle S."/>
        </authorList>
    </citation>
    <scope>NUCLEOTIDE SEQUENCE [LARGE SCALE GENOMIC DNA]</scope>
    <source>
        <strain evidence="5 6">NCTC12475</strain>
    </source>
</reference>
<organism evidence="5 6">
    <name type="scientific">Campylobacter sputorum subsp. sputorum</name>
    <dbReference type="NCBI Taxonomy" id="32024"/>
    <lineage>
        <taxon>Bacteria</taxon>
        <taxon>Pseudomonadati</taxon>
        <taxon>Campylobacterota</taxon>
        <taxon>Epsilonproteobacteria</taxon>
        <taxon>Campylobacterales</taxon>
        <taxon>Campylobacteraceae</taxon>
        <taxon>Campylobacter</taxon>
    </lineage>
</organism>
<dbReference type="Pfam" id="PF04127">
    <property type="entry name" value="DFP"/>
    <property type="match status" value="1"/>
</dbReference>
<comment type="caution">
    <text evidence="1">Lacks conserved residue(s) required for the propagation of feature annotation.</text>
</comment>
<dbReference type="STRING" id="32024.GCA_000788295_00194"/>
<protein>
    <recommendedName>
        <fullName evidence="1">Coenzyme A biosynthesis bifunctional protein CoaBC</fullName>
    </recommendedName>
    <alternativeName>
        <fullName evidence="1">DNA/pantothenate metabolism flavoprotein</fullName>
    </alternativeName>
    <alternativeName>
        <fullName evidence="1">Phosphopantothenoylcysteine synthetase/decarboxylase</fullName>
        <shortName evidence="1">PPCS-PPCDC</shortName>
    </alternativeName>
    <domain>
        <recommendedName>
            <fullName evidence="1">Phosphopantothenoylcysteine decarboxylase</fullName>
            <shortName evidence="1">PPC decarboxylase</shortName>
            <shortName evidence="1">PPC-DC</shortName>
            <ecNumber evidence="1">4.1.1.36</ecNumber>
        </recommendedName>
        <alternativeName>
            <fullName evidence="1">CoaC</fullName>
        </alternativeName>
    </domain>
    <domain>
        <recommendedName>
            <fullName evidence="1">Phosphopantothenate--cysteine ligase</fullName>
            <ecNumber evidence="1">6.3.2.5</ecNumber>
        </recommendedName>
        <alternativeName>
            <fullName evidence="1">CoaB</fullName>
        </alternativeName>
        <alternativeName>
            <fullName evidence="1">Phosphopantothenoylcysteine synthetase</fullName>
            <shortName evidence="1">PPC synthetase</shortName>
            <shortName evidence="1">PPC-S</shortName>
        </alternativeName>
    </domain>
</protein>
<dbReference type="AlphaFoldDB" id="A0A381DGY2"/>
<keyword evidence="1 2" id="KW-0436">Ligase</keyword>
<feature type="region of interest" description="Phosphopantothenate--cysteine ligase" evidence="1">
    <location>
        <begin position="189"/>
        <end position="391"/>
    </location>
</feature>
<dbReference type="GO" id="GO:0004632">
    <property type="term" value="F:phosphopantothenate--cysteine ligase activity"/>
    <property type="evidence" value="ECO:0007669"/>
    <property type="project" value="UniProtKB-UniRule"/>
</dbReference>
<comment type="catalytic activity">
    <reaction evidence="1 2">
        <text>N-[(R)-4-phosphopantothenoyl]-L-cysteine + H(+) = (R)-4'-phosphopantetheine + CO2</text>
        <dbReference type="Rhea" id="RHEA:16793"/>
        <dbReference type="ChEBI" id="CHEBI:15378"/>
        <dbReference type="ChEBI" id="CHEBI:16526"/>
        <dbReference type="ChEBI" id="CHEBI:59458"/>
        <dbReference type="ChEBI" id="CHEBI:61723"/>
        <dbReference type="EC" id="4.1.1.36"/>
    </reaction>
</comment>
<evidence type="ECO:0000259" key="4">
    <source>
        <dbReference type="Pfam" id="PF04127"/>
    </source>
</evidence>
<feature type="binding site" evidence="1">
    <location>
        <position position="318"/>
    </location>
    <ligand>
        <name>CTP</name>
        <dbReference type="ChEBI" id="CHEBI:37563"/>
    </ligand>
</feature>
<feature type="binding site" evidence="1">
    <location>
        <position position="338"/>
    </location>
    <ligand>
        <name>CTP</name>
        <dbReference type="ChEBI" id="CHEBI:37563"/>
    </ligand>
</feature>
<feature type="active site" description="Proton donor" evidence="1">
    <location>
        <position position="156"/>
    </location>
</feature>
<keyword evidence="1" id="KW-0511">Multifunctional enzyme</keyword>
<keyword evidence="6" id="KW-1185">Reference proteome</keyword>
<dbReference type="EMBL" id="UFVD01000001">
    <property type="protein sequence ID" value="SUX09618.1"/>
    <property type="molecule type" value="Genomic_DNA"/>
</dbReference>
<sequence length="391" mass="43044">MLKNKKILLCVCGSVSFYKAYEILSALRKLGADVYVMLSDGALKFANIVSFEALCNHKVLCSHSENWVDGLNHIQYAKMDLVLIAPASANTINSLANGIGGSVFMDTLIAASSVKTIIAPAANNAMLEHFSTKKSLEILKENGVKIVEPVCKILACGDYGKGALADIEDIIYAVKRAIFEDEFFKDKKVVITGGATYENIDDVRAITNFSSGKMSKALSDAFYMLGGNVHFISSVGFKVPYKFTKFKNSFELKTILDKENLQDKDILVMAAAISDYVPKQKFSGKVKKDVFGDKFSLELVKNDDILSNLKVSCKKIGFKMEVDEKTAKQNAKDMLKNKHLDAVCLNVLNDNVKFGSDSTQIEFITPTNSTLLNYDNKENIALKIANLVKSL</sequence>
<keyword evidence="1" id="KW-0479">Metal-binding</keyword>
<dbReference type="GO" id="GO:0015941">
    <property type="term" value="P:pantothenate catabolic process"/>
    <property type="evidence" value="ECO:0007669"/>
    <property type="project" value="InterPro"/>
</dbReference>
<gene>
    <name evidence="1 5" type="primary">coaBC</name>
    <name evidence="5" type="ORF">NCTC12475_00116</name>
</gene>
<feature type="domain" description="DNA/pantothenate metabolism flavoprotein C-terminal" evidence="4">
    <location>
        <begin position="185"/>
        <end position="389"/>
    </location>
</feature>
<evidence type="ECO:0000313" key="5">
    <source>
        <dbReference type="EMBL" id="SUX09618.1"/>
    </source>
</evidence>
<evidence type="ECO:0000259" key="3">
    <source>
        <dbReference type="Pfam" id="PF02441"/>
    </source>
</evidence>
<dbReference type="InterPro" id="IPR036551">
    <property type="entry name" value="Flavin_trans-like"/>
</dbReference>
<feature type="region of interest" description="Phosphopantothenoylcysteine decarboxylase" evidence="1">
    <location>
        <begin position="1"/>
        <end position="188"/>
    </location>
</feature>
<proteinExistence type="inferred from homology"/>
<keyword evidence="1 2" id="KW-0456">Lyase</keyword>
<keyword evidence="1 2" id="KW-0288">FMN</keyword>
<dbReference type="GO" id="GO:0046872">
    <property type="term" value="F:metal ion binding"/>
    <property type="evidence" value="ECO:0007669"/>
    <property type="project" value="UniProtKB-KW"/>
</dbReference>
<accession>A0A381DGY2</accession>
<dbReference type="SUPFAM" id="SSF102645">
    <property type="entry name" value="CoaB-like"/>
    <property type="match status" value="1"/>
</dbReference>
<dbReference type="PANTHER" id="PTHR14359">
    <property type="entry name" value="HOMO-OLIGOMERIC FLAVIN CONTAINING CYS DECARBOXYLASE FAMILY"/>
    <property type="match status" value="1"/>
</dbReference>
<keyword evidence="1" id="KW-0460">Magnesium</keyword>
<dbReference type="InterPro" id="IPR007085">
    <property type="entry name" value="DNA/pantothenate-metab_flavo_C"/>
</dbReference>
<dbReference type="Pfam" id="PF02441">
    <property type="entry name" value="Flavoprotein"/>
    <property type="match status" value="1"/>
</dbReference>